<evidence type="ECO:0000259" key="7">
    <source>
        <dbReference type="Pfam" id="PF02803"/>
    </source>
</evidence>
<dbReference type="PIRSF" id="PIRSF000429">
    <property type="entry name" value="Ac-CoA_Ac_transf"/>
    <property type="match status" value="1"/>
</dbReference>
<evidence type="ECO:0000313" key="9">
    <source>
        <dbReference type="Proteomes" id="UP000577707"/>
    </source>
</evidence>
<dbReference type="GO" id="GO:0003988">
    <property type="term" value="F:acetyl-CoA C-acyltransferase activity"/>
    <property type="evidence" value="ECO:0007669"/>
    <property type="project" value="UniProtKB-EC"/>
</dbReference>
<dbReference type="Gene3D" id="3.40.47.10">
    <property type="match status" value="2"/>
</dbReference>
<comment type="similarity">
    <text evidence="1 5">Belongs to the thiolase-like superfamily. Thiolase family.</text>
</comment>
<dbReference type="CDD" id="cd00751">
    <property type="entry name" value="thiolase"/>
    <property type="match status" value="1"/>
</dbReference>
<dbReference type="NCBIfam" id="TIGR01930">
    <property type="entry name" value="AcCoA-C-Actrans"/>
    <property type="match status" value="1"/>
</dbReference>
<feature type="active site" description="Proton acceptor" evidence="4">
    <location>
        <position position="339"/>
    </location>
</feature>
<accession>A0A7W5A9D9</accession>
<reference evidence="8 9" key="1">
    <citation type="submission" date="2020-08" db="EMBL/GenBank/DDBJ databases">
        <title>Genomic Encyclopedia of Type Strains, Phase III (KMG-III): the genomes of soil and plant-associated and newly described type strains.</title>
        <authorList>
            <person name="Whitman W."/>
        </authorList>
    </citation>
    <scope>NUCLEOTIDE SEQUENCE [LARGE SCALE GENOMIC DNA]</scope>
    <source>
        <strain evidence="8 9">CECT 3302</strain>
    </source>
</reference>
<dbReference type="InterPro" id="IPR016039">
    <property type="entry name" value="Thiolase-like"/>
</dbReference>
<name>A0A7W5A9D9_9ACTN</name>
<keyword evidence="3 5" id="KW-0012">Acyltransferase</keyword>
<dbReference type="FunFam" id="3.40.47.10:FF:000010">
    <property type="entry name" value="Acetyl-CoA acetyltransferase (Thiolase)"/>
    <property type="match status" value="1"/>
</dbReference>
<comment type="caution">
    <text evidence="8">The sequence shown here is derived from an EMBL/GenBank/DDBJ whole genome shotgun (WGS) entry which is preliminary data.</text>
</comment>
<dbReference type="InterPro" id="IPR002155">
    <property type="entry name" value="Thiolase"/>
</dbReference>
<evidence type="ECO:0000256" key="3">
    <source>
        <dbReference type="ARBA" id="ARBA00023315"/>
    </source>
</evidence>
<gene>
    <name evidence="8" type="ORF">FHS12_005094</name>
</gene>
<sequence>MRDAVIVEAVRTPIGRRKGALIETHPVDLSAVVLQALAERSGIDLSRVDDVMWGCVGQVGEQSANVGRNAVLAAGWPESVPGTTIDRQCGSSQQALHFAAATVISGQADVVVAGGVESMSRVPMGSARNAGPGQPFGPRMRARYDDFAFNQGTGAEILARRHNLSREQLDAYSLESHRRAAQAIDDGRFVKQIAPVELSDGSTLSEDEGVRRESTLESLAGLKPAFEEGGRITAGNASQISDGAAALLVMTSDKARSLGLDPIARVHAATVVGDDPITMLGGPIPATAKVLKLAGLTLPDIGAFEVNEAFASVVGAWLDATGAPAELVNPLGGAIALGHPLGGSGARIATTLVHHLRDEGLRYGLQTMCEAGGMANATIFENLAVAS</sequence>
<dbReference type="SUPFAM" id="SSF53901">
    <property type="entry name" value="Thiolase-like"/>
    <property type="match status" value="2"/>
</dbReference>
<keyword evidence="2 5" id="KW-0808">Transferase</keyword>
<evidence type="ECO:0000256" key="4">
    <source>
        <dbReference type="PIRSR" id="PIRSR000429-1"/>
    </source>
</evidence>
<dbReference type="InterPro" id="IPR020613">
    <property type="entry name" value="Thiolase_CS"/>
</dbReference>
<proteinExistence type="inferred from homology"/>
<dbReference type="InterPro" id="IPR020617">
    <property type="entry name" value="Thiolase_C"/>
</dbReference>
<evidence type="ECO:0000256" key="5">
    <source>
        <dbReference type="RuleBase" id="RU003557"/>
    </source>
</evidence>
<evidence type="ECO:0000256" key="2">
    <source>
        <dbReference type="ARBA" id="ARBA00022679"/>
    </source>
</evidence>
<keyword evidence="9" id="KW-1185">Reference proteome</keyword>
<feature type="domain" description="Thiolase C-terminal" evidence="7">
    <location>
        <begin position="261"/>
        <end position="381"/>
    </location>
</feature>
<evidence type="ECO:0000313" key="8">
    <source>
        <dbReference type="EMBL" id="MBB3092117.1"/>
    </source>
</evidence>
<feature type="active site" description="Acyl-thioester intermediate" evidence="4">
    <location>
        <position position="89"/>
    </location>
</feature>
<dbReference type="Pfam" id="PF00108">
    <property type="entry name" value="Thiolase_N"/>
    <property type="match status" value="1"/>
</dbReference>
<dbReference type="Pfam" id="PF02803">
    <property type="entry name" value="Thiolase_C"/>
    <property type="match status" value="1"/>
</dbReference>
<dbReference type="RefSeq" id="WP_183551582.1">
    <property type="nucleotide sequence ID" value="NZ_BMQT01000016.1"/>
</dbReference>
<organism evidence="8 9">
    <name type="scientific">Nocardioides albus</name>
    <dbReference type="NCBI Taxonomy" id="1841"/>
    <lineage>
        <taxon>Bacteria</taxon>
        <taxon>Bacillati</taxon>
        <taxon>Actinomycetota</taxon>
        <taxon>Actinomycetes</taxon>
        <taxon>Propionibacteriales</taxon>
        <taxon>Nocardioidaceae</taxon>
        <taxon>Nocardioides</taxon>
    </lineage>
</organism>
<dbReference type="PROSITE" id="PS00737">
    <property type="entry name" value="THIOLASE_2"/>
    <property type="match status" value="1"/>
</dbReference>
<dbReference type="Proteomes" id="UP000577707">
    <property type="component" value="Unassembled WGS sequence"/>
</dbReference>
<feature type="active site" description="Proton acceptor" evidence="4">
    <location>
        <position position="369"/>
    </location>
</feature>
<evidence type="ECO:0000259" key="6">
    <source>
        <dbReference type="Pfam" id="PF00108"/>
    </source>
</evidence>
<protein>
    <submittedName>
        <fullName evidence="8">Acetyl-CoA acyltransferase</fullName>
        <ecNumber evidence="8">2.3.1.16</ecNumber>
    </submittedName>
</protein>
<evidence type="ECO:0000256" key="1">
    <source>
        <dbReference type="ARBA" id="ARBA00010982"/>
    </source>
</evidence>
<dbReference type="EC" id="2.3.1.16" evidence="8"/>
<feature type="domain" description="Thiolase N-terminal" evidence="6">
    <location>
        <begin position="5"/>
        <end position="252"/>
    </location>
</feature>
<dbReference type="InterPro" id="IPR020616">
    <property type="entry name" value="Thiolase_N"/>
</dbReference>
<dbReference type="AlphaFoldDB" id="A0A7W5A9D9"/>
<dbReference type="PANTHER" id="PTHR43365:SF1">
    <property type="entry name" value="ACETYL-COA C-ACYLTRANSFERASE"/>
    <property type="match status" value="1"/>
</dbReference>
<dbReference type="EMBL" id="JACHXG010000016">
    <property type="protein sequence ID" value="MBB3092117.1"/>
    <property type="molecule type" value="Genomic_DNA"/>
</dbReference>
<dbReference type="PANTHER" id="PTHR43365">
    <property type="entry name" value="BLR7806 PROTEIN"/>
    <property type="match status" value="1"/>
</dbReference>